<dbReference type="SMART" id="SM00350">
    <property type="entry name" value="MCM"/>
    <property type="match status" value="1"/>
</dbReference>
<keyword evidence="4 6" id="KW-0067">ATP-binding</keyword>
<dbReference type="GO" id="GO:0017116">
    <property type="term" value="F:single-stranded DNA helicase activity"/>
    <property type="evidence" value="ECO:0007669"/>
    <property type="project" value="TreeGrafter"/>
</dbReference>
<dbReference type="Gene3D" id="2.20.28.10">
    <property type="match status" value="1"/>
</dbReference>
<dbReference type="GO" id="GO:0042555">
    <property type="term" value="C:MCM complex"/>
    <property type="evidence" value="ECO:0007669"/>
    <property type="project" value="TreeGrafter"/>
</dbReference>
<evidence type="ECO:0000256" key="1">
    <source>
        <dbReference type="ARBA" id="ARBA00008010"/>
    </source>
</evidence>
<dbReference type="SUPFAM" id="SSF50249">
    <property type="entry name" value="Nucleic acid-binding proteins"/>
    <property type="match status" value="1"/>
</dbReference>
<dbReference type="RefSeq" id="WP_181505151.1">
    <property type="nucleotide sequence ID" value="NZ_JACDUO010000001.1"/>
</dbReference>
<dbReference type="InterPro" id="IPR001208">
    <property type="entry name" value="MCM_dom"/>
</dbReference>
<comment type="similarity">
    <text evidence="1 6">Belongs to the MCM family.</text>
</comment>
<sequence length="674" mass="76057">MDDKIIADLRPKITDYLKENYSEDMLKESERVAVDLNDMYHYGMFEFIEFIEDEPKEAINLLKECYYDAYHIYRGEKADCTVTIKNLPLVINKNSRGNERTIEDIKGKTHGKLVEIEGIIVMATKIKLALKEAVHICTACGEKRRTKIERPFQANFDPVCPKCAQNMTLLEDESAYVDFQELKIQQPLDLMEDPEEPPKFISVLLEDTPGIYCGRVKVTGIPIKNQKNKNIPLHDLLILGYNCEPVSEKLDVSFNEEEIEQFETLAKNKDVLNILSRRIAPQIKGNDIIKQSIVLQQVRGVKKGRKRADSHILLITDPGTGKSDVLRFISGIPGNVYSSISTASGVGLTAGVVQERTEIGDSTWVIKPGVLVKANGGTACLDELTVERSVLSYILEAMESQTIHISKGGLNTKLPAGCSILAACNPKYGRYDNNVAVIEQINIPAPLLSRFDLIFPIKDTPNRNRDSDIAYHILDTHIALMDNSKNEEIGLFSETIDEIKVDFDFFCKYIAYARQKTPKFTKESKEVIHDFYLNLRKTSVQITARQLEALVRLSEAHAKVRLKSEVEPEDAKFAIYLMIESLKEVAYDPETDSFDIDKIFGTSRNERSKLNIIFDIIKRSSKVAYGGMITRGDLLTEAQLEGIPELEVIDLIGKLKVIGDIYEPKLGFYKDARA</sequence>
<gene>
    <name evidence="8" type="ORF">HNP94_001405</name>
</gene>
<dbReference type="InterPro" id="IPR041562">
    <property type="entry name" value="MCM_lid"/>
</dbReference>
<keyword evidence="8" id="KW-0378">Hydrolase</keyword>
<dbReference type="PANTHER" id="PTHR11630">
    <property type="entry name" value="DNA REPLICATION LICENSING FACTOR MCM FAMILY MEMBER"/>
    <property type="match status" value="1"/>
</dbReference>
<proteinExistence type="inferred from homology"/>
<evidence type="ECO:0000256" key="5">
    <source>
        <dbReference type="ARBA" id="ARBA00023125"/>
    </source>
</evidence>
<keyword evidence="3 6" id="KW-0547">Nucleotide-binding</keyword>
<dbReference type="SUPFAM" id="SSF52540">
    <property type="entry name" value="P-loop containing nucleoside triphosphate hydrolases"/>
    <property type="match status" value="1"/>
</dbReference>
<dbReference type="AlphaFoldDB" id="A0A7J9PMG7"/>
<dbReference type="GO" id="GO:0006260">
    <property type="term" value="P:DNA replication"/>
    <property type="evidence" value="ECO:0007669"/>
    <property type="project" value="UniProtKB-KW"/>
</dbReference>
<dbReference type="GO" id="GO:0016787">
    <property type="term" value="F:hydrolase activity"/>
    <property type="evidence" value="ECO:0007669"/>
    <property type="project" value="UniProtKB-KW"/>
</dbReference>
<dbReference type="InterPro" id="IPR031327">
    <property type="entry name" value="MCM"/>
</dbReference>
<keyword evidence="8" id="KW-0347">Helicase</keyword>
<organism evidence="8 9">
    <name type="scientific">Methanococcus maripaludis</name>
    <name type="common">Methanococcus deltae</name>
    <dbReference type="NCBI Taxonomy" id="39152"/>
    <lineage>
        <taxon>Archaea</taxon>
        <taxon>Methanobacteriati</taxon>
        <taxon>Methanobacteriota</taxon>
        <taxon>Methanomada group</taxon>
        <taxon>Methanococci</taxon>
        <taxon>Methanococcales</taxon>
        <taxon>Methanococcaceae</taxon>
        <taxon>Methanococcus</taxon>
    </lineage>
</organism>
<dbReference type="Gene3D" id="1.10.10.10">
    <property type="entry name" value="Winged helix-like DNA-binding domain superfamily/Winged helix DNA-binding domain"/>
    <property type="match status" value="1"/>
</dbReference>
<dbReference type="PANTHER" id="PTHR11630:SF66">
    <property type="entry name" value="DNA REPLICATION LICENSING FACTOR MCM4"/>
    <property type="match status" value="1"/>
</dbReference>
<keyword evidence="2" id="KW-0235">DNA replication</keyword>
<evidence type="ECO:0000256" key="6">
    <source>
        <dbReference type="RuleBase" id="RU004070"/>
    </source>
</evidence>
<dbReference type="CDD" id="cd17706">
    <property type="entry name" value="MCM"/>
    <property type="match status" value="1"/>
</dbReference>
<reference evidence="8 9" key="1">
    <citation type="submission" date="2020-07" db="EMBL/GenBank/DDBJ databases">
        <title>Genomic Encyclopedia of Type Strains, Phase IV (KMG-V): Genome sequencing to study the core and pangenomes of soil and plant-associated prokaryotes.</title>
        <authorList>
            <person name="Whitman W."/>
        </authorList>
    </citation>
    <scope>NUCLEOTIDE SEQUENCE [LARGE SCALE GENOMIC DNA]</scope>
    <source>
        <strain evidence="8 9">C13</strain>
    </source>
</reference>
<dbReference type="PROSITE" id="PS50051">
    <property type="entry name" value="MCM_2"/>
    <property type="match status" value="1"/>
</dbReference>
<feature type="domain" description="MCM C-terminal AAA(+) ATPase" evidence="7">
    <location>
        <begin position="271"/>
        <end position="473"/>
    </location>
</feature>
<dbReference type="Proteomes" id="UP000567099">
    <property type="component" value="Unassembled WGS sequence"/>
</dbReference>
<dbReference type="Gene3D" id="2.40.50.140">
    <property type="entry name" value="Nucleic acid-binding proteins"/>
    <property type="match status" value="1"/>
</dbReference>
<comment type="caution">
    <text evidence="8">The sequence shown here is derived from an EMBL/GenBank/DDBJ whole genome shotgun (WGS) entry which is preliminary data.</text>
</comment>
<evidence type="ECO:0000256" key="3">
    <source>
        <dbReference type="ARBA" id="ARBA00022741"/>
    </source>
</evidence>
<evidence type="ECO:0000313" key="8">
    <source>
        <dbReference type="EMBL" id="MBA2864405.1"/>
    </source>
</evidence>
<dbReference type="Pfam" id="PF17855">
    <property type="entry name" value="MCM_lid"/>
    <property type="match status" value="1"/>
</dbReference>
<dbReference type="InterPro" id="IPR036388">
    <property type="entry name" value="WH-like_DNA-bd_sf"/>
</dbReference>
<dbReference type="InterPro" id="IPR027417">
    <property type="entry name" value="P-loop_NTPase"/>
</dbReference>
<name>A0A7J9PMG7_METMI</name>
<dbReference type="EC" id="3.6.4.-" evidence="8"/>
<dbReference type="Gene3D" id="3.40.50.300">
    <property type="entry name" value="P-loop containing nucleotide triphosphate hydrolases"/>
    <property type="match status" value="1"/>
</dbReference>
<evidence type="ECO:0000259" key="7">
    <source>
        <dbReference type="PROSITE" id="PS50051"/>
    </source>
</evidence>
<evidence type="ECO:0000313" key="9">
    <source>
        <dbReference type="Proteomes" id="UP000567099"/>
    </source>
</evidence>
<dbReference type="PRINTS" id="PR01657">
    <property type="entry name" value="MCMFAMILY"/>
</dbReference>
<dbReference type="GO" id="GO:0005524">
    <property type="term" value="F:ATP binding"/>
    <property type="evidence" value="ECO:0007669"/>
    <property type="project" value="UniProtKB-KW"/>
</dbReference>
<dbReference type="InterPro" id="IPR012340">
    <property type="entry name" value="NA-bd_OB-fold"/>
</dbReference>
<dbReference type="GO" id="GO:0003697">
    <property type="term" value="F:single-stranded DNA binding"/>
    <property type="evidence" value="ECO:0007669"/>
    <property type="project" value="TreeGrafter"/>
</dbReference>
<evidence type="ECO:0000256" key="4">
    <source>
        <dbReference type="ARBA" id="ARBA00022840"/>
    </source>
</evidence>
<dbReference type="InterPro" id="IPR033762">
    <property type="entry name" value="MCM_OB"/>
</dbReference>
<keyword evidence="5 6" id="KW-0238">DNA-binding</keyword>
<dbReference type="EMBL" id="JACDUO010000001">
    <property type="protein sequence ID" value="MBA2864405.1"/>
    <property type="molecule type" value="Genomic_DNA"/>
</dbReference>
<protein>
    <submittedName>
        <fullName evidence="8">Replicative DNA helicase Mcm</fullName>
        <ecNumber evidence="8">3.6.4.-</ecNumber>
    </submittedName>
</protein>
<accession>A0A7J9PMG7</accession>
<evidence type="ECO:0000256" key="2">
    <source>
        <dbReference type="ARBA" id="ARBA00022705"/>
    </source>
</evidence>
<dbReference type="Pfam" id="PF17207">
    <property type="entry name" value="MCM_OB"/>
    <property type="match status" value="1"/>
</dbReference>
<dbReference type="Pfam" id="PF00493">
    <property type="entry name" value="MCM"/>
    <property type="match status" value="1"/>
</dbReference>